<dbReference type="Pfam" id="PF00149">
    <property type="entry name" value="Metallophos"/>
    <property type="match status" value="1"/>
</dbReference>
<dbReference type="PANTHER" id="PTHR42988">
    <property type="entry name" value="PHOSPHOHYDROLASE"/>
    <property type="match status" value="1"/>
</dbReference>
<feature type="domain" description="Calcineurin-like phosphoesterase" evidence="5">
    <location>
        <begin position="4"/>
        <end position="196"/>
    </location>
</feature>
<dbReference type="SUPFAM" id="SSF56300">
    <property type="entry name" value="Metallo-dependent phosphatases"/>
    <property type="match status" value="1"/>
</dbReference>
<name>A0ABX0GAG2_9RHOB</name>
<evidence type="ECO:0000313" key="7">
    <source>
        <dbReference type="Proteomes" id="UP001515660"/>
    </source>
</evidence>
<comment type="similarity">
    <text evidence="4">Belongs to the cyclic nucleotide phosphodiesterase class-III family.</text>
</comment>
<protein>
    <submittedName>
        <fullName evidence="6">Phosphodiesterase</fullName>
    </submittedName>
</protein>
<accession>A0ABX0GAG2</accession>
<sequence>MSPLKFVILSDLHLGPPGVPVNGLDTGQRTREALDAILRDHADAAFVLLAGDLADRGEAAAYRHLHDLIADLPMPVYLTLGNHDDRAAFLSVFGTALDDPLGRVSTAFDAAGHRIILLDTTEPGLVGGRLCQGRLDWLAARLDEAEDRPVIVVQHHHANPLFLPVDAIILENAAAYVEVLNRHPEVRQVIAGHVHLPTSAVWKGLPMTTLAGSHYSVTPHVPGVPGRQRQLEGPAQMAVVLLHPEGVTVHFQDHGERHLTLAPGLFH</sequence>
<evidence type="ECO:0000256" key="1">
    <source>
        <dbReference type="ARBA" id="ARBA00022723"/>
    </source>
</evidence>
<keyword evidence="7" id="KW-1185">Reference proteome</keyword>
<dbReference type="InterPro" id="IPR004843">
    <property type="entry name" value="Calcineurin-like_PHP"/>
</dbReference>
<gene>
    <name evidence="6" type="ORF">G8O29_14115</name>
</gene>
<evidence type="ECO:0000313" key="6">
    <source>
        <dbReference type="EMBL" id="NHB77853.1"/>
    </source>
</evidence>
<dbReference type="PANTHER" id="PTHR42988:SF2">
    <property type="entry name" value="CYCLIC NUCLEOTIDE PHOSPHODIESTERASE CBUA0032-RELATED"/>
    <property type="match status" value="1"/>
</dbReference>
<evidence type="ECO:0000256" key="3">
    <source>
        <dbReference type="ARBA" id="ARBA00023004"/>
    </source>
</evidence>
<proteinExistence type="inferred from homology"/>
<dbReference type="InterPro" id="IPR050884">
    <property type="entry name" value="CNP_phosphodiesterase-III"/>
</dbReference>
<evidence type="ECO:0000256" key="4">
    <source>
        <dbReference type="ARBA" id="ARBA00025742"/>
    </source>
</evidence>
<keyword evidence="3" id="KW-0408">Iron</keyword>
<dbReference type="RefSeq" id="WP_166403876.1">
    <property type="nucleotide sequence ID" value="NZ_JAANHS010000012.1"/>
</dbReference>
<reference evidence="6 7" key="1">
    <citation type="journal article" date="2022" name="Microorganisms">
        <title>Genome Sequence and Characterization of a Xanthorhodopsin-Containing, Aerobic Anoxygenic Phototrophic Rhodobacter Species, Isolated from Mesophilic Conditions at Yellowstone National Park.</title>
        <authorList>
            <person name="Kyndt J.A."/>
            <person name="Robertson S."/>
            <person name="Shoffstall I.B."/>
            <person name="Ramaley R.F."/>
            <person name="Meyer T.E."/>
        </authorList>
    </citation>
    <scope>NUCLEOTIDE SEQUENCE [LARGE SCALE GENOMIC DNA]</scope>
    <source>
        <strain evidence="6 7">M37P</strain>
    </source>
</reference>
<keyword evidence="1" id="KW-0479">Metal-binding</keyword>
<dbReference type="Gene3D" id="3.60.21.10">
    <property type="match status" value="1"/>
</dbReference>
<evidence type="ECO:0000256" key="2">
    <source>
        <dbReference type="ARBA" id="ARBA00022801"/>
    </source>
</evidence>
<keyword evidence="2" id="KW-0378">Hydrolase</keyword>
<dbReference type="EMBL" id="JAANHS010000012">
    <property type="protein sequence ID" value="NHB77853.1"/>
    <property type="molecule type" value="Genomic_DNA"/>
</dbReference>
<dbReference type="Proteomes" id="UP001515660">
    <property type="component" value="Unassembled WGS sequence"/>
</dbReference>
<comment type="caution">
    <text evidence="6">The sequence shown here is derived from an EMBL/GenBank/DDBJ whole genome shotgun (WGS) entry which is preliminary data.</text>
</comment>
<organism evidence="6 7">
    <name type="scientific">Rhodobacter calidifons</name>
    <dbReference type="NCBI Taxonomy" id="2715277"/>
    <lineage>
        <taxon>Bacteria</taxon>
        <taxon>Pseudomonadati</taxon>
        <taxon>Pseudomonadota</taxon>
        <taxon>Alphaproteobacteria</taxon>
        <taxon>Rhodobacterales</taxon>
        <taxon>Rhodobacter group</taxon>
        <taxon>Rhodobacter</taxon>
    </lineage>
</organism>
<dbReference type="InterPro" id="IPR029052">
    <property type="entry name" value="Metallo-depent_PP-like"/>
</dbReference>
<evidence type="ECO:0000259" key="5">
    <source>
        <dbReference type="Pfam" id="PF00149"/>
    </source>
</evidence>